<dbReference type="RefSeq" id="WP_217425686.1">
    <property type="nucleotide sequence ID" value="NZ_JABSNP010000005.1"/>
</dbReference>
<proteinExistence type="predicted"/>
<keyword evidence="3" id="KW-1185">Reference proteome</keyword>
<dbReference type="CDD" id="cd03801">
    <property type="entry name" value="GT4_PimA-like"/>
    <property type="match status" value="1"/>
</dbReference>
<feature type="domain" description="Glycosyl transferase family 1" evidence="1">
    <location>
        <begin position="184"/>
        <end position="344"/>
    </location>
</feature>
<evidence type="ECO:0000313" key="3">
    <source>
        <dbReference type="Proteomes" id="UP000779507"/>
    </source>
</evidence>
<dbReference type="Pfam" id="PF00534">
    <property type="entry name" value="Glycos_transf_1"/>
    <property type="match status" value="1"/>
</dbReference>
<name>A0ABX2FQE0_9BACT</name>
<gene>
    <name evidence="2" type="ORF">HNP98_001471</name>
</gene>
<dbReference type="EMBL" id="JABSNP010000005">
    <property type="protein sequence ID" value="NRT18650.1"/>
    <property type="molecule type" value="Genomic_DNA"/>
</dbReference>
<dbReference type="InterPro" id="IPR001296">
    <property type="entry name" value="Glyco_trans_1"/>
</dbReference>
<dbReference type="Proteomes" id="UP000779507">
    <property type="component" value="Unassembled WGS sequence"/>
</dbReference>
<sequence length="373" mass="41848">MYHLFLNTKFSFEFILLQTLHLFEMALKISFLSHKFYPDIGGIESNSEVLALAFTKAGHVVHLLTWTKNVVDEDRPYVIIRNPTTQQLVSNCLWADVVFENNPCLRMSWPNFFIGRPSVIALNTWVTRLDGSIAYQDRLKLWWLKRARRVIAVSRALRNRSWPAATVIENPYQIGQFRLISSVERTKDFVFLGRLVSDKGADQAIKALYQLTRSQDEELFALRKPSLTIIGTGPEAGALAQCVVELGLEEQVHFTGALRGEALAECLNQHRFLLVPSAWEEPFGNVALEGMACGCLPIASDGGGLADAIGPAGLLFQRNDVDALVKCIRHVLKNPELEQALRDKTPGHLAAHHPDLIAQRYLEVLEAAVPTRR</sequence>
<organism evidence="2 3">
    <name type="scientific">Hymenobacter caeli</name>
    <dbReference type="NCBI Taxonomy" id="2735894"/>
    <lineage>
        <taxon>Bacteria</taxon>
        <taxon>Pseudomonadati</taxon>
        <taxon>Bacteroidota</taxon>
        <taxon>Cytophagia</taxon>
        <taxon>Cytophagales</taxon>
        <taxon>Hymenobacteraceae</taxon>
        <taxon>Hymenobacter</taxon>
    </lineage>
</organism>
<comment type="caution">
    <text evidence="2">The sequence shown here is derived from an EMBL/GenBank/DDBJ whole genome shotgun (WGS) entry which is preliminary data.</text>
</comment>
<accession>A0ABX2FQE0</accession>
<reference evidence="2 3" key="1">
    <citation type="submission" date="2020-05" db="EMBL/GenBank/DDBJ databases">
        <title>Genomic Encyclopedia of Type Strains, Phase IV (KMG-V): Genome sequencing to study the core and pangenomes of soil and plant-associated prokaryotes.</title>
        <authorList>
            <person name="Whitman W."/>
        </authorList>
    </citation>
    <scope>NUCLEOTIDE SEQUENCE [LARGE SCALE GENOMIC DNA]</scope>
    <source>
        <strain evidence="2 3">9A</strain>
    </source>
</reference>
<protein>
    <submittedName>
        <fullName evidence="2">Glycosyltransferase involved in cell wall biosynthesis</fullName>
    </submittedName>
</protein>
<dbReference type="PANTHER" id="PTHR12526">
    <property type="entry name" value="GLYCOSYLTRANSFERASE"/>
    <property type="match status" value="1"/>
</dbReference>
<evidence type="ECO:0000259" key="1">
    <source>
        <dbReference type="Pfam" id="PF00534"/>
    </source>
</evidence>
<evidence type="ECO:0000313" key="2">
    <source>
        <dbReference type="EMBL" id="NRT18650.1"/>
    </source>
</evidence>